<evidence type="ECO:0000256" key="4">
    <source>
        <dbReference type="ARBA" id="ARBA00022679"/>
    </source>
</evidence>
<keyword evidence="5" id="KW-0472">Membrane</keyword>
<evidence type="ECO:0000313" key="7">
    <source>
        <dbReference type="EMBL" id="SCM75678.1"/>
    </source>
</evidence>
<dbReference type="Pfam" id="PF00535">
    <property type="entry name" value="Glycos_transf_2"/>
    <property type="match status" value="1"/>
</dbReference>
<keyword evidence="2" id="KW-1003">Cell membrane</keyword>
<dbReference type="Gene3D" id="3.90.550.10">
    <property type="entry name" value="Spore Coat Polysaccharide Biosynthesis Protein SpsA, Chain A"/>
    <property type="match status" value="1"/>
</dbReference>
<dbReference type="PANTHER" id="PTHR43646">
    <property type="entry name" value="GLYCOSYLTRANSFERASE"/>
    <property type="match status" value="1"/>
</dbReference>
<gene>
    <name evidence="7" type="ORF">KL86PLE_30125</name>
</gene>
<dbReference type="GO" id="GO:0005886">
    <property type="term" value="C:plasma membrane"/>
    <property type="evidence" value="ECO:0007669"/>
    <property type="project" value="UniProtKB-SubCell"/>
</dbReference>
<dbReference type="GO" id="GO:0016757">
    <property type="term" value="F:glycosyltransferase activity"/>
    <property type="evidence" value="ECO:0007669"/>
    <property type="project" value="UniProtKB-KW"/>
</dbReference>
<reference evidence="7" key="1">
    <citation type="submission" date="2016-08" db="EMBL/GenBank/DDBJ databases">
        <authorList>
            <person name="Seilhamer J.J."/>
        </authorList>
    </citation>
    <scope>NUCLEOTIDE SEQUENCE</scope>
    <source>
        <strain evidence="7">86</strain>
    </source>
</reference>
<protein>
    <submittedName>
        <fullName evidence="7">Glycosyl transferase, group 2 family protein</fullName>
    </submittedName>
</protein>
<evidence type="ECO:0000259" key="6">
    <source>
        <dbReference type="Pfam" id="PF00535"/>
    </source>
</evidence>
<evidence type="ECO:0000256" key="2">
    <source>
        <dbReference type="ARBA" id="ARBA00022475"/>
    </source>
</evidence>
<accession>A0A212LDX6</accession>
<evidence type="ECO:0000256" key="3">
    <source>
        <dbReference type="ARBA" id="ARBA00022676"/>
    </source>
</evidence>
<proteinExistence type="predicted"/>
<dbReference type="SUPFAM" id="SSF53448">
    <property type="entry name" value="Nucleotide-diphospho-sugar transferases"/>
    <property type="match status" value="1"/>
</dbReference>
<keyword evidence="3" id="KW-0328">Glycosyltransferase</keyword>
<comment type="subcellular location">
    <subcellularLocation>
        <location evidence="1">Cell membrane</location>
    </subcellularLocation>
</comment>
<dbReference type="PANTHER" id="PTHR43646:SF2">
    <property type="entry name" value="GLYCOSYLTRANSFERASE 2-LIKE DOMAIN-CONTAINING PROTEIN"/>
    <property type="match status" value="1"/>
</dbReference>
<organism evidence="7">
    <name type="scientific">uncultured Pleomorphomonas sp</name>
    <dbReference type="NCBI Taxonomy" id="442121"/>
    <lineage>
        <taxon>Bacteria</taxon>
        <taxon>Pseudomonadati</taxon>
        <taxon>Pseudomonadota</taxon>
        <taxon>Alphaproteobacteria</taxon>
        <taxon>Hyphomicrobiales</taxon>
        <taxon>Pleomorphomonadaceae</taxon>
        <taxon>Pleomorphomonas</taxon>
        <taxon>environmental samples</taxon>
    </lineage>
</organism>
<evidence type="ECO:0000256" key="5">
    <source>
        <dbReference type="ARBA" id="ARBA00023136"/>
    </source>
</evidence>
<keyword evidence="4 7" id="KW-0808">Transferase</keyword>
<dbReference type="EMBL" id="FMJD01000007">
    <property type="protein sequence ID" value="SCM75678.1"/>
    <property type="molecule type" value="Genomic_DNA"/>
</dbReference>
<evidence type="ECO:0000256" key="1">
    <source>
        <dbReference type="ARBA" id="ARBA00004236"/>
    </source>
</evidence>
<feature type="domain" description="Glycosyltransferase 2-like" evidence="6">
    <location>
        <begin position="3"/>
        <end position="51"/>
    </location>
</feature>
<name>A0A212LDX6_9HYPH</name>
<dbReference type="InterPro" id="IPR001173">
    <property type="entry name" value="Glyco_trans_2-like"/>
</dbReference>
<dbReference type="AlphaFoldDB" id="A0A212LDX6"/>
<dbReference type="RefSeq" id="WP_100081053.1">
    <property type="nucleotide sequence ID" value="NZ_LT608334.1"/>
</dbReference>
<sequence length="230" mass="24321">MISVVIPTKNSEEALVRTLSTLVTGAADGTVREVLVVDGGSEDQTRLVAEGTGCDLVSGAGGAWARCAIGAAAAQRGEFLMFLRPGVLLDPGWESDFQAAAERRLRQGDSRFAAVFRLASDDDTLAGSLRHYLQRLFGRCAGVTHPDQGLIISRGYFRELGGFSRRDGLAGVDLVRRVGHRRLVRLRSPAVRVIADGQDDAVAGGGALAALLLVFRLPVGIVAGLTGRRA</sequence>
<dbReference type="InterPro" id="IPR029044">
    <property type="entry name" value="Nucleotide-diphossugar_trans"/>
</dbReference>